<sequence>MVGWCVTKLRLISRNSRGKNEETPSSKGRGRSVASKRGFLHIKETPSLN</sequence>
<comment type="caution">
    <text evidence="2">The sequence shown here is derived from an EMBL/GenBank/DDBJ whole genome shotgun (WGS) entry which is preliminary data.</text>
</comment>
<reference evidence="2 3" key="1">
    <citation type="submission" date="2009-09" db="EMBL/GenBank/DDBJ databases">
        <authorList>
            <person name="Weinstock G."/>
            <person name="Sodergren E."/>
            <person name="Clifton S."/>
            <person name="Fulton L."/>
            <person name="Fulton B."/>
            <person name="Courtney L."/>
            <person name="Fronick C."/>
            <person name="Harrison M."/>
            <person name="Strong C."/>
            <person name="Farmer C."/>
            <person name="Delahaunty K."/>
            <person name="Markovic C."/>
            <person name="Hall O."/>
            <person name="Minx P."/>
            <person name="Tomlinson C."/>
            <person name="Mitreva M."/>
            <person name="Nelson J."/>
            <person name="Hou S."/>
            <person name="Wollam A."/>
            <person name="Pepin K.H."/>
            <person name="Johnson M."/>
            <person name="Bhonagiri V."/>
            <person name="Nash W.E."/>
            <person name="Warren W."/>
            <person name="Chinwalla A."/>
            <person name="Mardis E.R."/>
            <person name="Wilson R.K."/>
        </authorList>
    </citation>
    <scope>NUCLEOTIDE SEQUENCE [LARGE SCALE GENOMIC DNA]</scope>
    <source>
        <strain evidence="2 3">F0319</strain>
    </source>
</reference>
<organism evidence="2 3">
    <name type="scientific">Prevotella veroralis F0319</name>
    <dbReference type="NCBI Taxonomy" id="649761"/>
    <lineage>
        <taxon>Bacteria</taxon>
        <taxon>Pseudomonadati</taxon>
        <taxon>Bacteroidota</taxon>
        <taxon>Bacteroidia</taxon>
        <taxon>Bacteroidales</taxon>
        <taxon>Prevotellaceae</taxon>
        <taxon>Prevotella</taxon>
    </lineage>
</organism>
<dbReference type="AlphaFoldDB" id="C9MKM7"/>
<feature type="region of interest" description="Disordered" evidence="1">
    <location>
        <begin position="15"/>
        <end position="49"/>
    </location>
</feature>
<evidence type="ECO:0000313" key="3">
    <source>
        <dbReference type="Proteomes" id="UP000003327"/>
    </source>
</evidence>
<accession>C9MKM7</accession>
<dbReference type="STRING" id="649761.HMPREF0973_00151"/>
<proteinExistence type="predicted"/>
<dbReference type="EMBL" id="ACVA01000005">
    <property type="protein sequence ID" value="EEX19948.1"/>
    <property type="molecule type" value="Genomic_DNA"/>
</dbReference>
<dbReference type="Proteomes" id="UP000003327">
    <property type="component" value="Unassembled WGS sequence"/>
</dbReference>
<evidence type="ECO:0000256" key="1">
    <source>
        <dbReference type="SAM" id="MobiDB-lite"/>
    </source>
</evidence>
<name>C9MKM7_9BACT</name>
<evidence type="ECO:0000313" key="2">
    <source>
        <dbReference type="EMBL" id="EEX19948.1"/>
    </source>
</evidence>
<gene>
    <name evidence="2" type="ORF">HMPREF0973_00151</name>
</gene>
<dbReference type="HOGENOM" id="CLU_3139310_0_0_10"/>
<keyword evidence="3" id="KW-1185">Reference proteome</keyword>
<protein>
    <submittedName>
        <fullName evidence="2">Uncharacterized protein</fullName>
    </submittedName>
</protein>